<dbReference type="AlphaFoldDB" id="T0ZIW9"/>
<reference evidence="2" key="1">
    <citation type="submission" date="2013-08" db="EMBL/GenBank/DDBJ databases">
        <authorList>
            <person name="Mendez C."/>
            <person name="Richter M."/>
            <person name="Ferrer M."/>
            <person name="Sanchez J."/>
        </authorList>
    </citation>
    <scope>NUCLEOTIDE SEQUENCE</scope>
</reference>
<feature type="non-terminal residue" evidence="2">
    <location>
        <position position="87"/>
    </location>
</feature>
<evidence type="ECO:0000256" key="1">
    <source>
        <dbReference type="SAM" id="Phobius"/>
    </source>
</evidence>
<organism evidence="2">
    <name type="scientific">mine drainage metagenome</name>
    <dbReference type="NCBI Taxonomy" id="410659"/>
    <lineage>
        <taxon>unclassified sequences</taxon>
        <taxon>metagenomes</taxon>
        <taxon>ecological metagenomes</taxon>
    </lineage>
</organism>
<evidence type="ECO:0000313" key="2">
    <source>
        <dbReference type="EMBL" id="EQD44588.1"/>
    </source>
</evidence>
<keyword evidence="1" id="KW-0472">Membrane</keyword>
<protein>
    <submittedName>
        <fullName evidence="2">Membrane protein containing DUF456</fullName>
    </submittedName>
</protein>
<comment type="caution">
    <text evidence="2">The sequence shown here is derived from an EMBL/GenBank/DDBJ whole genome shotgun (WGS) entry which is preliminary data.</text>
</comment>
<dbReference type="EMBL" id="AUZZ01006897">
    <property type="protein sequence ID" value="EQD44588.1"/>
    <property type="molecule type" value="Genomic_DNA"/>
</dbReference>
<proteinExistence type="predicted"/>
<accession>T0ZIW9</accession>
<dbReference type="PANTHER" id="PTHR39165">
    <property type="entry name" value="IG HYPOTHETICAL 17883"/>
    <property type="match status" value="1"/>
</dbReference>
<dbReference type="Pfam" id="PF04306">
    <property type="entry name" value="DUF456"/>
    <property type="match status" value="1"/>
</dbReference>
<keyword evidence="1" id="KW-0812">Transmembrane</keyword>
<dbReference type="InterPro" id="IPR007403">
    <property type="entry name" value="DUF456"/>
</dbReference>
<name>T0ZIW9_9ZZZZ</name>
<gene>
    <name evidence="2" type="ORF">B2A_09555</name>
</gene>
<sequence length="87" mass="8946">MVPVLLWVICAVLILAGVLSSFLPVSPGVFLVLAGMLFGAWADGFRRIGWVTLVILGLLALVALLGDLLGSLIGAKRFGASKGALIG</sequence>
<reference evidence="2" key="2">
    <citation type="journal article" date="2014" name="ISME J.">
        <title>Microbial stratification in low pH oxic and suboxic macroscopic growths along an acid mine drainage.</title>
        <authorList>
            <person name="Mendez-Garcia C."/>
            <person name="Mesa V."/>
            <person name="Sprenger R.R."/>
            <person name="Richter M."/>
            <person name="Diez M.S."/>
            <person name="Solano J."/>
            <person name="Bargiela R."/>
            <person name="Golyshina O.V."/>
            <person name="Manteca A."/>
            <person name="Ramos J.L."/>
            <person name="Gallego J.R."/>
            <person name="Llorente I."/>
            <person name="Martins Dos Santos V.A."/>
            <person name="Jensen O.N."/>
            <person name="Pelaez A.I."/>
            <person name="Sanchez J."/>
            <person name="Ferrer M."/>
        </authorList>
    </citation>
    <scope>NUCLEOTIDE SEQUENCE</scope>
</reference>
<feature type="transmembrane region" description="Helical" evidence="1">
    <location>
        <begin position="50"/>
        <end position="73"/>
    </location>
</feature>
<dbReference type="PANTHER" id="PTHR39165:SF1">
    <property type="entry name" value="DUF456 DOMAIN-CONTAINING PROTEIN"/>
    <property type="match status" value="1"/>
</dbReference>
<keyword evidence="1" id="KW-1133">Transmembrane helix</keyword>